<evidence type="ECO:0000256" key="1">
    <source>
        <dbReference type="ARBA" id="ARBA00004496"/>
    </source>
</evidence>
<feature type="coiled-coil region" evidence="6">
    <location>
        <begin position="138"/>
        <end position="172"/>
    </location>
</feature>
<comment type="caution">
    <text evidence="8">The sequence shown here is derived from an EMBL/GenBank/DDBJ whole genome shotgun (WGS) entry which is preliminary data.</text>
</comment>
<keyword evidence="9" id="KW-1185">Reference proteome</keyword>
<keyword evidence="4 5" id="KW-0648">Protein biosynthesis</keyword>
<dbReference type="Pfam" id="PF01765">
    <property type="entry name" value="RRF"/>
    <property type="match status" value="1"/>
</dbReference>
<dbReference type="EMBL" id="AZFX01000003">
    <property type="protein sequence ID" value="KRM13741.1"/>
    <property type="molecule type" value="Genomic_DNA"/>
</dbReference>
<dbReference type="FunFam" id="3.30.1360.40:FF:000001">
    <property type="entry name" value="Ribosome-recycling factor"/>
    <property type="match status" value="1"/>
</dbReference>
<accession>A0A0R1W801</accession>
<dbReference type="HAMAP" id="MF_00040">
    <property type="entry name" value="RRF"/>
    <property type="match status" value="1"/>
</dbReference>
<organism evidence="8 9">
    <name type="scientific">Lapidilactobacillus concavus DSM 17758</name>
    <dbReference type="NCBI Taxonomy" id="1423735"/>
    <lineage>
        <taxon>Bacteria</taxon>
        <taxon>Bacillati</taxon>
        <taxon>Bacillota</taxon>
        <taxon>Bacilli</taxon>
        <taxon>Lactobacillales</taxon>
        <taxon>Lactobacillaceae</taxon>
        <taxon>Lapidilactobacillus</taxon>
    </lineage>
</organism>
<keyword evidence="6" id="KW-0175">Coiled coil</keyword>
<sequence length="191" mass="21253">MEEKIMTNNEIINKAEETMVKSADSLKRDLANIRAGRANASLLNRINVSYYGAPTPLNQLAAINVPEPRVLMIKPYDKGSLNDIEKAILASDLGLNPANDGDIIRLVIPQLTGERRQELAKEVGKDAENAKIAIRNIRRDALDAIRKQQKNAEISEDEMHDLENELQKVTDAAIKNIDEIAKNKETEITEG</sequence>
<dbReference type="InterPro" id="IPR002661">
    <property type="entry name" value="Ribosome_recyc_fac"/>
</dbReference>
<dbReference type="PATRIC" id="fig|1423735.3.peg.944"/>
<dbReference type="PANTHER" id="PTHR20982:SF3">
    <property type="entry name" value="MITOCHONDRIAL RIBOSOME RECYCLING FACTOR PSEUDO 1"/>
    <property type="match status" value="1"/>
</dbReference>
<dbReference type="FunFam" id="1.10.132.20:FF:000001">
    <property type="entry name" value="Ribosome-recycling factor"/>
    <property type="match status" value="1"/>
</dbReference>
<proteinExistence type="inferred from homology"/>
<comment type="similarity">
    <text evidence="2 5">Belongs to the RRF family.</text>
</comment>
<evidence type="ECO:0000256" key="6">
    <source>
        <dbReference type="SAM" id="Coils"/>
    </source>
</evidence>
<dbReference type="SUPFAM" id="SSF55194">
    <property type="entry name" value="Ribosome recycling factor, RRF"/>
    <property type="match status" value="1"/>
</dbReference>
<keyword evidence="3 5" id="KW-0963">Cytoplasm</keyword>
<evidence type="ECO:0000256" key="4">
    <source>
        <dbReference type="ARBA" id="ARBA00022917"/>
    </source>
</evidence>
<name>A0A0R1W801_9LACO</name>
<dbReference type="Proteomes" id="UP000051315">
    <property type="component" value="Unassembled WGS sequence"/>
</dbReference>
<evidence type="ECO:0000313" key="9">
    <source>
        <dbReference type="Proteomes" id="UP000051315"/>
    </source>
</evidence>
<dbReference type="GO" id="GO:0006415">
    <property type="term" value="P:translational termination"/>
    <property type="evidence" value="ECO:0007669"/>
    <property type="project" value="UniProtKB-UniRule"/>
</dbReference>
<evidence type="ECO:0000313" key="8">
    <source>
        <dbReference type="EMBL" id="KRM13741.1"/>
    </source>
</evidence>
<gene>
    <name evidence="5" type="primary">frr</name>
    <name evidence="8" type="ORF">FC15_GL000906</name>
</gene>
<evidence type="ECO:0000256" key="2">
    <source>
        <dbReference type="ARBA" id="ARBA00005912"/>
    </source>
</evidence>
<reference evidence="8 9" key="1">
    <citation type="journal article" date="2015" name="Genome Announc.">
        <title>Expanding the biotechnology potential of lactobacilli through comparative genomics of 213 strains and associated genera.</title>
        <authorList>
            <person name="Sun Z."/>
            <person name="Harris H.M."/>
            <person name="McCann A."/>
            <person name="Guo C."/>
            <person name="Argimon S."/>
            <person name="Zhang W."/>
            <person name="Yang X."/>
            <person name="Jeffery I.B."/>
            <person name="Cooney J.C."/>
            <person name="Kagawa T.F."/>
            <person name="Liu W."/>
            <person name="Song Y."/>
            <person name="Salvetti E."/>
            <person name="Wrobel A."/>
            <person name="Rasinkangas P."/>
            <person name="Parkhill J."/>
            <person name="Rea M.C."/>
            <person name="O'Sullivan O."/>
            <person name="Ritari J."/>
            <person name="Douillard F.P."/>
            <person name="Paul Ross R."/>
            <person name="Yang R."/>
            <person name="Briner A.E."/>
            <person name="Felis G.E."/>
            <person name="de Vos W.M."/>
            <person name="Barrangou R."/>
            <person name="Klaenhammer T.R."/>
            <person name="Caufield P.W."/>
            <person name="Cui Y."/>
            <person name="Zhang H."/>
            <person name="O'Toole P.W."/>
        </authorList>
    </citation>
    <scope>NUCLEOTIDE SEQUENCE [LARGE SCALE GENOMIC DNA]</scope>
    <source>
        <strain evidence="8 9">DSM 17758</strain>
    </source>
</reference>
<dbReference type="Gene3D" id="1.10.132.20">
    <property type="entry name" value="Ribosome-recycling factor"/>
    <property type="match status" value="1"/>
</dbReference>
<dbReference type="AlphaFoldDB" id="A0A0R1W801"/>
<dbReference type="InterPro" id="IPR023584">
    <property type="entry name" value="Ribosome_recyc_fac_dom"/>
</dbReference>
<evidence type="ECO:0000256" key="5">
    <source>
        <dbReference type="HAMAP-Rule" id="MF_00040"/>
    </source>
</evidence>
<dbReference type="PANTHER" id="PTHR20982">
    <property type="entry name" value="RIBOSOME RECYCLING FACTOR"/>
    <property type="match status" value="1"/>
</dbReference>
<dbReference type="STRING" id="1423735.FC15_GL000906"/>
<dbReference type="InterPro" id="IPR036191">
    <property type="entry name" value="RRF_sf"/>
</dbReference>
<evidence type="ECO:0000256" key="3">
    <source>
        <dbReference type="ARBA" id="ARBA00022490"/>
    </source>
</evidence>
<feature type="domain" description="Ribosome recycling factor" evidence="7">
    <location>
        <begin position="26"/>
        <end position="188"/>
    </location>
</feature>
<dbReference type="Gene3D" id="3.30.1360.40">
    <property type="match status" value="1"/>
</dbReference>
<comment type="subcellular location">
    <subcellularLocation>
        <location evidence="1 5">Cytoplasm</location>
    </subcellularLocation>
</comment>
<dbReference type="CDD" id="cd00520">
    <property type="entry name" value="RRF"/>
    <property type="match status" value="1"/>
</dbReference>
<protein>
    <recommendedName>
        <fullName evidence="5">Ribosome-recycling factor</fullName>
        <shortName evidence="5">RRF</shortName>
    </recommendedName>
    <alternativeName>
        <fullName evidence="5">Ribosome-releasing factor</fullName>
    </alternativeName>
</protein>
<dbReference type="GO" id="GO:0005737">
    <property type="term" value="C:cytoplasm"/>
    <property type="evidence" value="ECO:0007669"/>
    <property type="project" value="UniProtKB-SubCell"/>
</dbReference>
<dbReference type="NCBIfam" id="TIGR00496">
    <property type="entry name" value="frr"/>
    <property type="match status" value="1"/>
</dbReference>
<comment type="function">
    <text evidence="5">Responsible for the release of ribosomes from messenger RNA at the termination of protein biosynthesis. May increase the efficiency of translation by recycling ribosomes from one round of translation to another.</text>
</comment>
<evidence type="ECO:0000259" key="7">
    <source>
        <dbReference type="Pfam" id="PF01765"/>
    </source>
</evidence>
<dbReference type="GO" id="GO:0043023">
    <property type="term" value="F:ribosomal large subunit binding"/>
    <property type="evidence" value="ECO:0007669"/>
    <property type="project" value="TreeGrafter"/>
</dbReference>